<comment type="caution">
    <text evidence="5">The sequence shown here is derived from an EMBL/GenBank/DDBJ whole genome shotgun (WGS) entry which is preliminary data.</text>
</comment>
<evidence type="ECO:0000256" key="4">
    <source>
        <dbReference type="SAM" id="Phobius"/>
    </source>
</evidence>
<keyword evidence="2" id="KW-0802">TPR repeat</keyword>
<evidence type="ECO:0008006" key="7">
    <source>
        <dbReference type="Google" id="ProtNLM"/>
    </source>
</evidence>
<evidence type="ECO:0000313" key="5">
    <source>
        <dbReference type="EMBL" id="TWT51594.1"/>
    </source>
</evidence>
<feature type="compositionally biased region" description="Low complexity" evidence="3">
    <location>
        <begin position="10"/>
        <end position="24"/>
    </location>
</feature>
<accession>A0A5C5WLD7</accession>
<keyword evidence="4" id="KW-1133">Transmembrane helix</keyword>
<evidence type="ECO:0000256" key="1">
    <source>
        <dbReference type="ARBA" id="ARBA00022737"/>
    </source>
</evidence>
<feature type="transmembrane region" description="Helical" evidence="4">
    <location>
        <begin position="373"/>
        <end position="394"/>
    </location>
</feature>
<name>A0A5C5WLD7_9PLAN</name>
<dbReference type="EMBL" id="SIHI01000012">
    <property type="protein sequence ID" value="TWT51594.1"/>
    <property type="molecule type" value="Genomic_DNA"/>
</dbReference>
<proteinExistence type="predicted"/>
<keyword evidence="1" id="KW-0677">Repeat</keyword>
<dbReference type="Proteomes" id="UP000317243">
    <property type="component" value="Unassembled WGS sequence"/>
</dbReference>
<feature type="transmembrane region" description="Helical" evidence="4">
    <location>
        <begin position="315"/>
        <end position="334"/>
    </location>
</feature>
<dbReference type="PANTHER" id="PTHR44227:SF3">
    <property type="entry name" value="PROTEIN O-MANNOSYL-TRANSFERASE TMTC4"/>
    <property type="match status" value="1"/>
</dbReference>
<feature type="region of interest" description="Disordered" evidence="3">
    <location>
        <begin position="1"/>
        <end position="33"/>
    </location>
</feature>
<feature type="transmembrane region" description="Helical" evidence="4">
    <location>
        <begin position="341"/>
        <end position="361"/>
    </location>
</feature>
<protein>
    <recommendedName>
        <fullName evidence="7">Tetratricopeptide repeat protein</fullName>
    </recommendedName>
</protein>
<feature type="transmembrane region" description="Helical" evidence="4">
    <location>
        <begin position="152"/>
        <end position="169"/>
    </location>
</feature>
<evidence type="ECO:0000313" key="6">
    <source>
        <dbReference type="Proteomes" id="UP000317243"/>
    </source>
</evidence>
<evidence type="ECO:0000256" key="3">
    <source>
        <dbReference type="SAM" id="MobiDB-lite"/>
    </source>
</evidence>
<dbReference type="AlphaFoldDB" id="A0A5C5WLD7"/>
<feature type="transmembrane region" description="Helical" evidence="4">
    <location>
        <begin position="126"/>
        <end position="145"/>
    </location>
</feature>
<feature type="transmembrane region" description="Helical" evidence="4">
    <location>
        <begin position="406"/>
        <end position="425"/>
    </location>
</feature>
<feature type="transmembrane region" description="Helical" evidence="4">
    <location>
        <begin position="281"/>
        <end position="300"/>
    </location>
</feature>
<keyword evidence="4" id="KW-0472">Membrane</keyword>
<evidence type="ECO:0000256" key="2">
    <source>
        <dbReference type="ARBA" id="ARBA00022803"/>
    </source>
</evidence>
<feature type="transmembrane region" description="Helical" evidence="4">
    <location>
        <begin position="209"/>
        <end position="231"/>
    </location>
</feature>
<gene>
    <name evidence="5" type="ORF">KOR42_34820</name>
</gene>
<feature type="transmembrane region" description="Helical" evidence="4">
    <location>
        <begin position="48"/>
        <end position="67"/>
    </location>
</feature>
<keyword evidence="6" id="KW-1185">Reference proteome</keyword>
<keyword evidence="4" id="KW-0812">Transmembrane</keyword>
<dbReference type="InterPro" id="IPR052346">
    <property type="entry name" value="O-mannosyl-transferase_TMTC"/>
</dbReference>
<organism evidence="5 6">
    <name type="scientific">Thalassoglobus neptunius</name>
    <dbReference type="NCBI Taxonomy" id="1938619"/>
    <lineage>
        <taxon>Bacteria</taxon>
        <taxon>Pseudomonadati</taxon>
        <taxon>Planctomycetota</taxon>
        <taxon>Planctomycetia</taxon>
        <taxon>Planctomycetales</taxon>
        <taxon>Planctomycetaceae</taxon>
        <taxon>Thalassoglobus</taxon>
    </lineage>
</organism>
<reference evidence="5 6" key="1">
    <citation type="submission" date="2019-02" db="EMBL/GenBank/DDBJ databases">
        <title>Deep-cultivation of Planctomycetes and their phenomic and genomic characterization uncovers novel biology.</title>
        <authorList>
            <person name="Wiegand S."/>
            <person name="Jogler M."/>
            <person name="Boedeker C."/>
            <person name="Pinto D."/>
            <person name="Vollmers J."/>
            <person name="Rivas-Marin E."/>
            <person name="Kohn T."/>
            <person name="Peeters S.H."/>
            <person name="Heuer A."/>
            <person name="Rast P."/>
            <person name="Oberbeckmann S."/>
            <person name="Bunk B."/>
            <person name="Jeske O."/>
            <person name="Meyerdierks A."/>
            <person name="Storesund J.E."/>
            <person name="Kallscheuer N."/>
            <person name="Luecker S."/>
            <person name="Lage O.M."/>
            <person name="Pohl T."/>
            <person name="Merkel B.J."/>
            <person name="Hornburger P."/>
            <person name="Mueller R.-W."/>
            <person name="Bruemmer F."/>
            <person name="Labrenz M."/>
            <person name="Spormann A.M."/>
            <person name="Op Den Camp H."/>
            <person name="Overmann J."/>
            <person name="Amann R."/>
            <person name="Jetten M.S.M."/>
            <person name="Mascher T."/>
            <person name="Medema M.H."/>
            <person name="Devos D.P."/>
            <person name="Kaster A.-K."/>
            <person name="Ovreas L."/>
            <person name="Rohde M."/>
            <person name="Galperin M.Y."/>
            <person name="Jogler C."/>
        </authorList>
    </citation>
    <scope>NUCLEOTIDE SEQUENCE [LARGE SCALE GENOMIC DNA]</scope>
    <source>
        <strain evidence="5 6">KOR42</strain>
    </source>
</reference>
<feature type="transmembrane region" description="Helical" evidence="4">
    <location>
        <begin position="251"/>
        <end position="269"/>
    </location>
</feature>
<dbReference type="PANTHER" id="PTHR44227">
    <property type="match status" value="1"/>
</dbReference>
<sequence length="508" mass="57035">MQPRLTPDQSTSTSSPNLSTNSDSANSESAGSPSTMQSFVSWLKVNRWEVLGLLCGIFAVYSPVIRFEFLNWDDTWYIINNELIQSWSFQGLYGIATEPVARNFAPLTIFTFLIEHTLWGMWSGGYHLTNLALHTINAVFAYALLRRLTGSSLLAWTVSLIFAMHPVQVETVAWVSSRKSLLSATFMLASCLCWLRPDRTSRHEGFGTLWLILGLLSKASAVVVPPIVIAYDVLIARRSFAESFAKQVVPMFFSVLLILVTMSAQTTIVGGVRGHIGASKLWILAIDSTILWRYVAMSLYPTNLCVLYDPATTGIAHWIALSLLGWGGVGLWTYRIRHSNPVPLFCLVTWLLLLFPVLNFFPITTLMNDRYLYLPLIPFFVGVFNVAEVCWTKFRSTEWSSAVRRIPNSAIAVTFGVVLCGLYTFRTLEYLSVWTNPVTLWNYARQTTPSLPVVQIQWAITLESEGRRDLAIQTLQKAMEQNPDAGDAERIQSKIDLWSAQETTSPES</sequence>